<evidence type="ECO:0008006" key="3">
    <source>
        <dbReference type="Google" id="ProtNLM"/>
    </source>
</evidence>
<feature type="transmembrane region" description="Helical" evidence="1">
    <location>
        <begin position="332"/>
        <end position="352"/>
    </location>
</feature>
<keyword evidence="1" id="KW-0812">Transmembrane</keyword>
<feature type="transmembrane region" description="Helical" evidence="1">
    <location>
        <begin position="12"/>
        <end position="36"/>
    </location>
</feature>
<proteinExistence type="predicted"/>
<feature type="transmembrane region" description="Helical" evidence="1">
    <location>
        <begin position="372"/>
        <end position="398"/>
    </location>
</feature>
<feature type="transmembrane region" description="Helical" evidence="1">
    <location>
        <begin position="142"/>
        <end position="162"/>
    </location>
</feature>
<feature type="transmembrane region" description="Helical" evidence="1">
    <location>
        <begin position="48"/>
        <end position="67"/>
    </location>
</feature>
<reference evidence="2" key="1">
    <citation type="submission" date="2024-07" db="EMBL/GenBank/DDBJ databases">
        <title>Complete genome sequence of Prevotella sp. YM-2024 GTC17259.</title>
        <authorList>
            <person name="Hayashi M."/>
            <person name="Muto Y."/>
            <person name="Tanaka K."/>
            <person name="Niwa H."/>
        </authorList>
    </citation>
    <scope>NUCLEOTIDE SEQUENCE</scope>
    <source>
        <strain evidence="2">GTC17259</strain>
    </source>
</reference>
<feature type="transmembrane region" description="Helical" evidence="1">
    <location>
        <begin position="73"/>
        <end position="92"/>
    </location>
</feature>
<accession>A0AB33J9N2</accession>
<keyword evidence="1" id="KW-0472">Membrane</keyword>
<organism evidence="2">
    <name type="scientific">Prevotella sp. GTC17259</name>
    <dbReference type="NCBI Taxonomy" id="3236795"/>
    <lineage>
        <taxon>Bacteria</taxon>
        <taxon>Pseudomonadati</taxon>
        <taxon>Bacteroidota</taxon>
        <taxon>Bacteroidia</taxon>
        <taxon>Bacteroidales</taxon>
        <taxon>Prevotellaceae</taxon>
        <taxon>Prevotella</taxon>
    </lineage>
</organism>
<evidence type="ECO:0000256" key="1">
    <source>
        <dbReference type="SAM" id="Phobius"/>
    </source>
</evidence>
<feature type="transmembrane region" description="Helical" evidence="1">
    <location>
        <begin position="174"/>
        <end position="203"/>
    </location>
</feature>
<dbReference type="EMBL" id="AP035787">
    <property type="protein sequence ID" value="BFO76895.1"/>
    <property type="molecule type" value="Genomic_DNA"/>
</dbReference>
<gene>
    <name evidence="2" type="ORF">GTC17259_19450</name>
</gene>
<sequence>MRQNKYKFIYLLTGLLFLTPARAAIILILPLILFIINRYIPLEYNKSVVRAFIAIVIVSGIYNMIAGNTSTPYYLLSLWLVTPTVFLLFSNPKRYIPQISLDDFMGKTLWILYTIDLIGLYYRLKEGGQDEFGTGYGRHYEYVHGLAIINVLYALYFLNSVLKRKQTWKSLVKLFITIAAFALCDYGLGYIILFVSLIIWLLAKKQFKYVFFIALLIAGGAFMLTLDSFEYERENIYNARNNQGDARKVIMFLNTRNVESESFTIPLVGTGPGSYNSRALVLILSKNSPLYSFFDGQYPPYYYKYIYPLWNERFVSQDDYTDGTRNQPFSSAIALAIEYGLILFLIVAYFWIKEIRKYNQEGKQDEVADYLNMINIFMLVACCFHEWAICTEFFYFLIISTIGKNTLMIKEENAHEIQK</sequence>
<feature type="transmembrane region" description="Helical" evidence="1">
    <location>
        <begin position="209"/>
        <end position="226"/>
    </location>
</feature>
<keyword evidence="1" id="KW-1133">Transmembrane helix</keyword>
<dbReference type="AlphaFoldDB" id="A0AB33J9N2"/>
<protein>
    <recommendedName>
        <fullName evidence="3">O-antigen ligase family protein</fullName>
    </recommendedName>
</protein>
<evidence type="ECO:0000313" key="2">
    <source>
        <dbReference type="EMBL" id="BFO76895.1"/>
    </source>
</evidence>
<name>A0AB33J9N2_9BACT</name>